<evidence type="ECO:0000313" key="14">
    <source>
        <dbReference type="Proteomes" id="UP000291469"/>
    </source>
</evidence>
<name>A0A411YIK9_9ACTN</name>
<dbReference type="OrthoDB" id="9797227at2"/>
<dbReference type="PIRSF" id="PIRSF006092">
    <property type="entry name" value="GreA_GreB"/>
    <property type="match status" value="1"/>
</dbReference>
<dbReference type="PROSITE" id="PS00830">
    <property type="entry name" value="GREAB_2"/>
    <property type="match status" value="1"/>
</dbReference>
<evidence type="ECO:0000256" key="3">
    <source>
        <dbReference type="ARBA" id="ARBA00023015"/>
    </source>
</evidence>
<sequence>MSDDPVWLSQEAYDRLVAELEHLKTEGRREASEAIEKAREHGDLKENAEYDVAKDEQGKMELRIRQLEDMLARAEVGDAPEGDVVAAGTVVTTVDSDGDRDEYLLGSIEDKAEGLRVISTGSPLGKALLGARVGDTVTYDAPAGELSIKVEDVRPYEGA</sequence>
<dbReference type="HAMAP" id="MF_00105">
    <property type="entry name" value="GreA_GreB"/>
    <property type="match status" value="1"/>
</dbReference>
<accession>A0A411YIK9</accession>
<dbReference type="PANTHER" id="PTHR30437">
    <property type="entry name" value="TRANSCRIPTION ELONGATION FACTOR GREA"/>
    <property type="match status" value="1"/>
</dbReference>
<evidence type="ECO:0000259" key="12">
    <source>
        <dbReference type="Pfam" id="PF03449"/>
    </source>
</evidence>
<dbReference type="Pfam" id="PF01272">
    <property type="entry name" value="GreA_GreB"/>
    <property type="match status" value="1"/>
</dbReference>
<dbReference type="EMBL" id="CP036402">
    <property type="protein sequence ID" value="QBI21145.1"/>
    <property type="molecule type" value="Genomic_DNA"/>
</dbReference>
<dbReference type="FunFam" id="1.10.287.180:FF:000001">
    <property type="entry name" value="Transcription elongation factor GreA"/>
    <property type="match status" value="1"/>
</dbReference>
<feature type="domain" description="Transcription elongation factor GreA/GreB N-terminal" evidence="12">
    <location>
        <begin position="6"/>
        <end position="76"/>
    </location>
</feature>
<dbReference type="GO" id="GO:0006354">
    <property type="term" value="P:DNA-templated transcription elongation"/>
    <property type="evidence" value="ECO:0007669"/>
    <property type="project" value="TreeGrafter"/>
</dbReference>
<dbReference type="GO" id="GO:0070063">
    <property type="term" value="F:RNA polymerase binding"/>
    <property type="evidence" value="ECO:0007669"/>
    <property type="project" value="InterPro"/>
</dbReference>
<evidence type="ECO:0000256" key="1">
    <source>
        <dbReference type="ARBA" id="ARBA00008213"/>
    </source>
</evidence>
<dbReference type="InterPro" id="IPR022691">
    <property type="entry name" value="Tscrpt_elong_fac_GreA/B_N"/>
</dbReference>
<dbReference type="InterPro" id="IPR036805">
    <property type="entry name" value="Tscrpt_elong_fac_GreA/B_N_sf"/>
</dbReference>
<keyword evidence="14" id="KW-1185">Reference proteome</keyword>
<dbReference type="KEGG" id="erz:ER308_17255"/>
<dbReference type="Pfam" id="PF03449">
    <property type="entry name" value="GreA_GreB_N"/>
    <property type="match status" value="1"/>
</dbReference>
<evidence type="ECO:0000313" key="13">
    <source>
        <dbReference type="EMBL" id="QBI21145.1"/>
    </source>
</evidence>
<gene>
    <name evidence="8" type="primary">greA</name>
    <name evidence="13" type="ORF">ER308_17255</name>
</gene>
<evidence type="ECO:0000256" key="6">
    <source>
        <dbReference type="ARBA" id="ARBA00024916"/>
    </source>
</evidence>
<dbReference type="GO" id="GO:0003677">
    <property type="term" value="F:DNA binding"/>
    <property type="evidence" value="ECO:0007669"/>
    <property type="project" value="UniProtKB-UniRule"/>
</dbReference>
<dbReference type="InterPro" id="IPR018151">
    <property type="entry name" value="TF_GreA/GreB_CS"/>
</dbReference>
<dbReference type="AlphaFoldDB" id="A0A411YIK9"/>
<keyword evidence="13" id="KW-0648">Protein biosynthesis</keyword>
<feature type="domain" description="Transcription elongation factor GreA/GreB C-terminal" evidence="11">
    <location>
        <begin position="82"/>
        <end position="154"/>
    </location>
</feature>
<evidence type="ECO:0000256" key="7">
    <source>
        <dbReference type="ARBA" id="ARBA00030776"/>
    </source>
</evidence>
<dbReference type="GO" id="GO:0003746">
    <property type="term" value="F:translation elongation factor activity"/>
    <property type="evidence" value="ECO:0007669"/>
    <property type="project" value="UniProtKB-KW"/>
</dbReference>
<feature type="region of interest" description="Disordered" evidence="10">
    <location>
        <begin position="27"/>
        <end position="47"/>
    </location>
</feature>
<dbReference type="InterPro" id="IPR006359">
    <property type="entry name" value="Tscrpt_elong_fac_GreA"/>
</dbReference>
<keyword evidence="3 8" id="KW-0805">Transcription regulation</keyword>
<dbReference type="RefSeq" id="WP_131156138.1">
    <property type="nucleotide sequence ID" value="NZ_CP036402.1"/>
</dbReference>
<comment type="function">
    <text evidence="6 8 9">Necessary for efficient RNA polymerase transcription elongation past template-encoded arresting sites. The arresting sites in DNA have the property of trapping a certain fraction of elongating RNA polymerases that pass through, resulting in locked ternary complexes. Cleavage of the nascent transcript by cleavage factors such as GreA or GreB allows the resumption of elongation from the new 3'terminus. GreA releases sequences of 2 to 3 nucleotides.</text>
</comment>
<dbReference type="SUPFAM" id="SSF46557">
    <property type="entry name" value="GreA transcript cleavage protein, N-terminal domain"/>
    <property type="match status" value="1"/>
</dbReference>
<proteinExistence type="inferred from homology"/>
<evidence type="ECO:0000256" key="5">
    <source>
        <dbReference type="ARBA" id="ARBA00023163"/>
    </source>
</evidence>
<evidence type="ECO:0000256" key="9">
    <source>
        <dbReference type="RuleBase" id="RU000556"/>
    </source>
</evidence>
<dbReference type="InterPro" id="IPR028624">
    <property type="entry name" value="Tscrpt_elong_fac_GreA/B"/>
</dbReference>
<keyword evidence="5 8" id="KW-0804">Transcription</keyword>
<keyword evidence="4 8" id="KW-0238">DNA-binding</keyword>
<evidence type="ECO:0000256" key="8">
    <source>
        <dbReference type="HAMAP-Rule" id="MF_00105"/>
    </source>
</evidence>
<dbReference type="SUPFAM" id="SSF54534">
    <property type="entry name" value="FKBP-like"/>
    <property type="match status" value="1"/>
</dbReference>
<dbReference type="Proteomes" id="UP000291469">
    <property type="component" value="Chromosome"/>
</dbReference>
<keyword evidence="13" id="KW-0251">Elongation factor</keyword>
<evidence type="ECO:0000256" key="2">
    <source>
        <dbReference type="ARBA" id="ARBA00013729"/>
    </source>
</evidence>
<dbReference type="Gene3D" id="1.10.287.180">
    <property type="entry name" value="Transcription elongation factor, GreA/GreB, N-terminal domain"/>
    <property type="match status" value="1"/>
</dbReference>
<dbReference type="InterPro" id="IPR036953">
    <property type="entry name" value="GreA/GreB_C_sf"/>
</dbReference>
<dbReference type="NCBIfam" id="TIGR01462">
    <property type="entry name" value="greA"/>
    <property type="match status" value="1"/>
</dbReference>
<dbReference type="InterPro" id="IPR023459">
    <property type="entry name" value="Tscrpt_elong_fac_GreA/B_fam"/>
</dbReference>
<evidence type="ECO:0000259" key="11">
    <source>
        <dbReference type="Pfam" id="PF01272"/>
    </source>
</evidence>
<protein>
    <recommendedName>
        <fullName evidence="2 8">Transcription elongation factor GreA</fullName>
    </recommendedName>
    <alternativeName>
        <fullName evidence="7 8">Transcript cleavage factor GreA</fullName>
    </alternativeName>
</protein>
<evidence type="ECO:0000256" key="10">
    <source>
        <dbReference type="SAM" id="MobiDB-lite"/>
    </source>
</evidence>
<evidence type="ECO:0000256" key="4">
    <source>
        <dbReference type="ARBA" id="ARBA00023125"/>
    </source>
</evidence>
<dbReference type="GO" id="GO:0032784">
    <property type="term" value="P:regulation of DNA-templated transcription elongation"/>
    <property type="evidence" value="ECO:0007669"/>
    <property type="project" value="UniProtKB-UniRule"/>
</dbReference>
<dbReference type="PANTHER" id="PTHR30437:SF4">
    <property type="entry name" value="TRANSCRIPTION ELONGATION FACTOR GREA"/>
    <property type="match status" value="1"/>
</dbReference>
<dbReference type="Gene3D" id="3.10.50.30">
    <property type="entry name" value="Transcription elongation factor, GreA/GreB, C-terminal domain"/>
    <property type="match status" value="1"/>
</dbReference>
<reference evidence="13 14" key="1">
    <citation type="submission" date="2019-01" db="EMBL/GenBank/DDBJ databases">
        <title>Egibacter rhizosphaerae EGI 80759T.</title>
        <authorList>
            <person name="Chen D.-D."/>
            <person name="Tian Y."/>
            <person name="Jiao J.-Y."/>
            <person name="Zhang X.-T."/>
            <person name="Zhang Y.-G."/>
            <person name="Zhang Y."/>
            <person name="Xiao M."/>
            <person name="Shu W.-S."/>
            <person name="Li W.-J."/>
        </authorList>
    </citation>
    <scope>NUCLEOTIDE SEQUENCE [LARGE SCALE GENOMIC DNA]</scope>
    <source>
        <strain evidence="13 14">EGI 80759</strain>
    </source>
</reference>
<organism evidence="13 14">
    <name type="scientific">Egibacter rhizosphaerae</name>
    <dbReference type="NCBI Taxonomy" id="1670831"/>
    <lineage>
        <taxon>Bacteria</taxon>
        <taxon>Bacillati</taxon>
        <taxon>Actinomycetota</taxon>
        <taxon>Nitriliruptoria</taxon>
        <taxon>Egibacterales</taxon>
        <taxon>Egibacteraceae</taxon>
        <taxon>Egibacter</taxon>
    </lineage>
</organism>
<comment type="similarity">
    <text evidence="1 8 9">Belongs to the GreA/GreB family.</text>
</comment>
<dbReference type="InterPro" id="IPR001437">
    <property type="entry name" value="Tscrpt_elong_fac_GreA/B_C"/>
</dbReference>